<dbReference type="KEGG" id="psco:LY89DRAFT_88484"/>
<reference evidence="2 3" key="1">
    <citation type="submission" date="2015-10" db="EMBL/GenBank/DDBJ databases">
        <title>Full genome of DAOMC 229536 Phialocephala scopiformis, a fungal endophyte of spruce producing the potent anti-insectan compound rugulosin.</title>
        <authorList>
            <consortium name="DOE Joint Genome Institute"/>
            <person name="Walker A.K."/>
            <person name="Frasz S.L."/>
            <person name="Seifert K.A."/>
            <person name="Miller J.D."/>
            <person name="Mondo S.J."/>
            <person name="Labutti K."/>
            <person name="Lipzen A."/>
            <person name="Dockter R."/>
            <person name="Kennedy M."/>
            <person name="Grigoriev I.V."/>
            <person name="Spatafora J.W."/>
        </authorList>
    </citation>
    <scope>NUCLEOTIDE SEQUENCE [LARGE SCALE GENOMIC DNA]</scope>
    <source>
        <strain evidence="2 3">CBS 120377</strain>
    </source>
</reference>
<proteinExistence type="predicted"/>
<evidence type="ECO:0000313" key="3">
    <source>
        <dbReference type="Proteomes" id="UP000070700"/>
    </source>
</evidence>
<dbReference type="Proteomes" id="UP000070700">
    <property type="component" value="Unassembled WGS sequence"/>
</dbReference>
<feature type="compositionally biased region" description="Polar residues" evidence="1">
    <location>
        <begin position="8"/>
        <end position="17"/>
    </location>
</feature>
<dbReference type="AlphaFoldDB" id="A0A194X8Y2"/>
<dbReference type="InParanoid" id="A0A194X8Y2"/>
<keyword evidence="3" id="KW-1185">Reference proteome</keyword>
<feature type="region of interest" description="Disordered" evidence="1">
    <location>
        <begin position="1"/>
        <end position="81"/>
    </location>
</feature>
<evidence type="ECO:0000256" key="1">
    <source>
        <dbReference type="SAM" id="MobiDB-lite"/>
    </source>
</evidence>
<gene>
    <name evidence="2" type="ORF">LY89DRAFT_88484</name>
</gene>
<sequence length="283" mass="32022">MAGKSQRSRPSLGNSGPSRRAVNRDSTGDEEAEESSGSDSNGGDQGKEKRVKSKQSAPKSGPRTPTPADDTDSDTDGEWSREDKIVLDKTLKEEVRVWDRTLDLWDMTPPESLPPELHVELGDRTIDDPWNAGQTFRNTNWSKKFSVAFADVVLCPVFQENIPLWHCAIRMSMQYRLADKYEGRVADYLRLTGKRNDRVLSLFKPLLSKDTLDYPRIDSKLRRRIDSEIGKDVAPDSEFLSHLKAAVDAQRKFHEEENGIMPRDLKAISDAWDSYVRSSPGLR</sequence>
<protein>
    <submittedName>
        <fullName evidence="2">Uncharacterized protein</fullName>
    </submittedName>
</protein>
<accession>A0A194X8Y2</accession>
<evidence type="ECO:0000313" key="2">
    <source>
        <dbReference type="EMBL" id="KUJ16628.1"/>
    </source>
</evidence>
<dbReference type="RefSeq" id="XP_018070983.1">
    <property type="nucleotide sequence ID" value="XM_018223487.1"/>
</dbReference>
<dbReference type="GeneID" id="28833213"/>
<organism evidence="2 3">
    <name type="scientific">Mollisia scopiformis</name>
    <name type="common">Conifer needle endophyte fungus</name>
    <name type="synonym">Phialocephala scopiformis</name>
    <dbReference type="NCBI Taxonomy" id="149040"/>
    <lineage>
        <taxon>Eukaryota</taxon>
        <taxon>Fungi</taxon>
        <taxon>Dikarya</taxon>
        <taxon>Ascomycota</taxon>
        <taxon>Pezizomycotina</taxon>
        <taxon>Leotiomycetes</taxon>
        <taxon>Helotiales</taxon>
        <taxon>Mollisiaceae</taxon>
        <taxon>Mollisia</taxon>
    </lineage>
</organism>
<name>A0A194X8Y2_MOLSC</name>
<dbReference type="EMBL" id="KQ947416">
    <property type="protein sequence ID" value="KUJ16628.1"/>
    <property type="molecule type" value="Genomic_DNA"/>
</dbReference>